<feature type="domain" description="Solute-binding protein family 5" evidence="5">
    <location>
        <begin position="284"/>
        <end position="580"/>
    </location>
</feature>
<reference evidence="6 7" key="1">
    <citation type="submission" date="2024-08" db="EMBL/GenBank/DDBJ databases">
        <title>Halobellus sp. MBLA0158 whole genome sequence.</title>
        <authorList>
            <person name="Hwang C.Y."/>
            <person name="Cho E.-S."/>
            <person name="Seo M.-J."/>
        </authorList>
    </citation>
    <scope>NUCLEOTIDE SEQUENCE [LARGE SCALE GENOMIC DNA]</scope>
    <source>
        <strain evidence="6 7">MBLA0158</strain>
    </source>
</reference>
<dbReference type="Gene3D" id="3.40.190.10">
    <property type="entry name" value="Periplasmic binding protein-like II"/>
    <property type="match status" value="1"/>
</dbReference>
<dbReference type="Proteomes" id="UP001570511">
    <property type="component" value="Unassembled WGS sequence"/>
</dbReference>
<name>A0ABD5MED3_9EURY</name>
<evidence type="ECO:0000256" key="4">
    <source>
        <dbReference type="SAM" id="MobiDB-lite"/>
    </source>
</evidence>
<keyword evidence="3" id="KW-0732">Signal</keyword>
<dbReference type="Gene3D" id="3.10.105.10">
    <property type="entry name" value="Dipeptide-binding Protein, Domain 3"/>
    <property type="match status" value="2"/>
</dbReference>
<proteinExistence type="inferred from homology"/>
<accession>A0ABD5MED3</accession>
<comment type="similarity">
    <text evidence="1">Belongs to the bacterial solute-binding protein 5 family.</text>
</comment>
<sequence length="612" mass="66249">MTDDTPDDGSLDRRTYLAALATTAATGLAGCGGGGGGGGGGSGSGGSDGSGSDGGGSQELGERVPAFNGVALGGVAGASGIEQSMLHVQTQLSEILGVRMNVDVKELTTFWNEAYNDARTFNLHVDLSPPFPRNLDPNGMIVPYHIRNAGANGGDNVANYADCEFSELVTQQQSAPNPEQRRELVTEAVASASEDITPITLTTVTNASAFRTDQLDGAEVGEAGPNTRNPEWLWNTSPRGGADGIVSSMTPGNMPSVAYMAGRPSTPWNGTVYLPLVIRDKNYELRPGIATDWTVEDQYQTFTFQLNEEATFHNGEPVTAQDAKWTLEFLDENAAQFPPVASYPYESITAVDETTLEVTMENSQPGWLPGFVPVWSGVLPQDVWVDAGAEDNPTDPDLDEIVGSGPYQVTDFQPRQLLAMEPYEDHFIDVQGNLTYRGFQDNQSARRAFEEGSLNLILNISNETQNQVSEALGDNVRVVSSNSFVSYELRSQHSFAPTMFPEFRHAVSQSINRTLIDQFLNGGDGEPELHSSLLGKAHPWRPDSNDPLTRIADSPTANRERARQILSDAGWGWDNQGRLHYPPDKDLTPQWPEGSSPCENPDDFPCLPELCE</sequence>
<dbReference type="EMBL" id="JBGNYA010000001">
    <property type="protein sequence ID" value="MFA1611652.1"/>
    <property type="molecule type" value="Genomic_DNA"/>
</dbReference>
<dbReference type="CDD" id="cd00995">
    <property type="entry name" value="PBP2_NikA_DppA_OppA_like"/>
    <property type="match status" value="1"/>
</dbReference>
<keyword evidence="7" id="KW-1185">Reference proteome</keyword>
<dbReference type="InterPro" id="IPR039424">
    <property type="entry name" value="SBP_5"/>
</dbReference>
<evidence type="ECO:0000256" key="2">
    <source>
        <dbReference type="ARBA" id="ARBA00022448"/>
    </source>
</evidence>
<evidence type="ECO:0000313" key="6">
    <source>
        <dbReference type="EMBL" id="MFA1611652.1"/>
    </source>
</evidence>
<dbReference type="SUPFAM" id="SSF53850">
    <property type="entry name" value="Periplasmic binding protein-like II"/>
    <property type="match status" value="2"/>
</dbReference>
<dbReference type="InterPro" id="IPR000914">
    <property type="entry name" value="SBP_5_dom"/>
</dbReference>
<gene>
    <name evidence="6" type="ORF">OS889_11630</name>
</gene>
<dbReference type="Pfam" id="PF00496">
    <property type="entry name" value="SBP_bac_5"/>
    <property type="match status" value="1"/>
</dbReference>
<keyword evidence="2" id="KW-0813">Transport</keyword>
<protein>
    <submittedName>
        <fullName evidence="6">ABC transporter substrate-binding protein</fullName>
    </submittedName>
</protein>
<dbReference type="PANTHER" id="PTHR30290:SF9">
    <property type="entry name" value="OLIGOPEPTIDE-BINDING PROTEIN APPA"/>
    <property type="match status" value="1"/>
</dbReference>
<feature type="compositionally biased region" description="Polar residues" evidence="4">
    <location>
        <begin position="226"/>
        <end position="237"/>
    </location>
</feature>
<feature type="region of interest" description="Disordered" evidence="4">
    <location>
        <begin position="30"/>
        <end position="61"/>
    </location>
</feature>
<dbReference type="PANTHER" id="PTHR30290">
    <property type="entry name" value="PERIPLASMIC BINDING COMPONENT OF ABC TRANSPORTER"/>
    <property type="match status" value="1"/>
</dbReference>
<organism evidence="6 7">
    <name type="scientific">Halobellus rubicundus</name>
    <dbReference type="NCBI Taxonomy" id="2996466"/>
    <lineage>
        <taxon>Archaea</taxon>
        <taxon>Methanobacteriati</taxon>
        <taxon>Methanobacteriota</taxon>
        <taxon>Stenosarchaea group</taxon>
        <taxon>Halobacteria</taxon>
        <taxon>Halobacteriales</taxon>
        <taxon>Haloferacaceae</taxon>
        <taxon>Halobellus</taxon>
    </lineage>
</organism>
<evidence type="ECO:0000256" key="3">
    <source>
        <dbReference type="ARBA" id="ARBA00022729"/>
    </source>
</evidence>
<feature type="compositionally biased region" description="Gly residues" evidence="4">
    <location>
        <begin position="30"/>
        <end position="58"/>
    </location>
</feature>
<evidence type="ECO:0000256" key="1">
    <source>
        <dbReference type="ARBA" id="ARBA00005695"/>
    </source>
</evidence>
<evidence type="ECO:0000313" key="7">
    <source>
        <dbReference type="Proteomes" id="UP001570511"/>
    </source>
</evidence>
<dbReference type="AlphaFoldDB" id="A0ABD5MED3"/>
<feature type="region of interest" description="Disordered" evidence="4">
    <location>
        <begin position="535"/>
        <end position="612"/>
    </location>
</feature>
<evidence type="ECO:0000259" key="5">
    <source>
        <dbReference type="Pfam" id="PF00496"/>
    </source>
</evidence>
<feature type="region of interest" description="Disordered" evidence="4">
    <location>
        <begin position="218"/>
        <end position="237"/>
    </location>
</feature>
<comment type="caution">
    <text evidence="6">The sequence shown here is derived from an EMBL/GenBank/DDBJ whole genome shotgun (WGS) entry which is preliminary data.</text>
</comment>
<dbReference type="RefSeq" id="WP_372389998.1">
    <property type="nucleotide sequence ID" value="NZ_JBGNYA010000001.1"/>
</dbReference>